<dbReference type="InterPro" id="IPR036388">
    <property type="entry name" value="WH-like_DNA-bd_sf"/>
</dbReference>
<dbReference type="Gene3D" id="6.10.250.690">
    <property type="match status" value="1"/>
</dbReference>
<comment type="caution">
    <text evidence="11">The sequence shown here is derived from an EMBL/GenBank/DDBJ whole genome shotgun (WGS) entry which is preliminary data.</text>
</comment>
<evidence type="ECO:0000313" key="12">
    <source>
        <dbReference type="Proteomes" id="UP000317036"/>
    </source>
</evidence>
<dbReference type="Gene3D" id="3.40.50.2300">
    <property type="match status" value="1"/>
</dbReference>
<feature type="domain" description="Response regulatory" evidence="9">
    <location>
        <begin position="5"/>
        <end position="118"/>
    </location>
</feature>
<evidence type="ECO:0000313" key="11">
    <source>
        <dbReference type="EMBL" id="TVY09015.1"/>
    </source>
</evidence>
<feature type="DNA-binding region" description="OmpR/PhoB-type" evidence="8">
    <location>
        <begin position="132"/>
        <end position="230"/>
    </location>
</feature>
<dbReference type="Pfam" id="PF00072">
    <property type="entry name" value="Response_reg"/>
    <property type="match status" value="1"/>
</dbReference>
<evidence type="ECO:0000256" key="4">
    <source>
        <dbReference type="ARBA" id="ARBA00023015"/>
    </source>
</evidence>
<dbReference type="Proteomes" id="UP000317036">
    <property type="component" value="Unassembled WGS sequence"/>
</dbReference>
<gene>
    <name evidence="11" type="ORF">FPZ49_16165</name>
</gene>
<dbReference type="SMART" id="SM00448">
    <property type="entry name" value="REC"/>
    <property type="match status" value="1"/>
</dbReference>
<accession>A0A559KA55</accession>
<comment type="subcellular location">
    <subcellularLocation>
        <location evidence="1">Cytoplasm</location>
    </subcellularLocation>
</comment>
<protein>
    <submittedName>
        <fullName evidence="11">Response regulator transcription factor</fullName>
    </submittedName>
</protein>
<dbReference type="SUPFAM" id="SSF46894">
    <property type="entry name" value="C-terminal effector domain of the bipartite response regulators"/>
    <property type="match status" value="1"/>
</dbReference>
<evidence type="ECO:0000256" key="3">
    <source>
        <dbReference type="ARBA" id="ARBA00023012"/>
    </source>
</evidence>
<organism evidence="11 12">
    <name type="scientific">Paenibacillus cremeus</name>
    <dbReference type="NCBI Taxonomy" id="2163881"/>
    <lineage>
        <taxon>Bacteria</taxon>
        <taxon>Bacillati</taxon>
        <taxon>Bacillota</taxon>
        <taxon>Bacilli</taxon>
        <taxon>Bacillales</taxon>
        <taxon>Paenibacillaceae</taxon>
        <taxon>Paenibacillus</taxon>
    </lineage>
</organism>
<sequence>MAEHTILLVDDEKDIIDLLEIYLKNEGYRLLRASNGLEALSVLQKEHVDLIVLDIMMPKMDGIEACLKIREQQNMPIIMLSAKSQDMDKILGLSTGADDYMSKPFNPLELMARIKSQLRRYTRLNVPQPSKEHEIEVDELTINTLSHEVKVDGREVKLTPREFAILELLARSRGTVFSIEKLYESVWKEAYFDSDNTVMVHIRKIREKIEDNPRKPKFIKTVWGVGYKVE</sequence>
<keyword evidence="4" id="KW-0805">Transcription regulation</keyword>
<dbReference type="SMART" id="SM00862">
    <property type="entry name" value="Trans_reg_C"/>
    <property type="match status" value="1"/>
</dbReference>
<dbReference type="EMBL" id="VNJI01000018">
    <property type="protein sequence ID" value="TVY09015.1"/>
    <property type="molecule type" value="Genomic_DNA"/>
</dbReference>
<dbReference type="GO" id="GO:0000156">
    <property type="term" value="F:phosphorelay response regulator activity"/>
    <property type="evidence" value="ECO:0007669"/>
    <property type="project" value="TreeGrafter"/>
</dbReference>
<name>A0A559KA55_9BACL</name>
<dbReference type="PANTHER" id="PTHR48111:SF2">
    <property type="entry name" value="RESPONSE REGULATOR SAER"/>
    <property type="match status" value="1"/>
</dbReference>
<keyword evidence="6" id="KW-0804">Transcription</keyword>
<dbReference type="PANTHER" id="PTHR48111">
    <property type="entry name" value="REGULATOR OF RPOS"/>
    <property type="match status" value="1"/>
</dbReference>
<dbReference type="FunFam" id="1.10.10.10:FF:000018">
    <property type="entry name" value="DNA-binding response regulator ResD"/>
    <property type="match status" value="1"/>
</dbReference>
<keyword evidence="12" id="KW-1185">Reference proteome</keyword>
<proteinExistence type="predicted"/>
<evidence type="ECO:0000256" key="6">
    <source>
        <dbReference type="ARBA" id="ARBA00023163"/>
    </source>
</evidence>
<keyword evidence="5 8" id="KW-0238">DNA-binding</keyword>
<evidence type="ECO:0000256" key="7">
    <source>
        <dbReference type="PROSITE-ProRule" id="PRU00169"/>
    </source>
</evidence>
<evidence type="ECO:0000256" key="8">
    <source>
        <dbReference type="PROSITE-ProRule" id="PRU01091"/>
    </source>
</evidence>
<dbReference type="OrthoDB" id="9790442at2"/>
<dbReference type="PROSITE" id="PS51755">
    <property type="entry name" value="OMPR_PHOB"/>
    <property type="match status" value="1"/>
</dbReference>
<dbReference type="GO" id="GO:0000976">
    <property type="term" value="F:transcription cis-regulatory region binding"/>
    <property type="evidence" value="ECO:0007669"/>
    <property type="project" value="TreeGrafter"/>
</dbReference>
<keyword evidence="3" id="KW-0902">Two-component regulatory system</keyword>
<dbReference type="GO" id="GO:0006355">
    <property type="term" value="P:regulation of DNA-templated transcription"/>
    <property type="evidence" value="ECO:0007669"/>
    <property type="project" value="InterPro"/>
</dbReference>
<dbReference type="SUPFAM" id="SSF52172">
    <property type="entry name" value="CheY-like"/>
    <property type="match status" value="1"/>
</dbReference>
<dbReference type="InterPro" id="IPR001789">
    <property type="entry name" value="Sig_transdc_resp-reg_receiver"/>
</dbReference>
<dbReference type="PROSITE" id="PS50110">
    <property type="entry name" value="RESPONSE_REGULATORY"/>
    <property type="match status" value="1"/>
</dbReference>
<evidence type="ECO:0000259" key="10">
    <source>
        <dbReference type="PROSITE" id="PS51755"/>
    </source>
</evidence>
<evidence type="ECO:0000256" key="5">
    <source>
        <dbReference type="ARBA" id="ARBA00023125"/>
    </source>
</evidence>
<dbReference type="InterPro" id="IPR011006">
    <property type="entry name" value="CheY-like_superfamily"/>
</dbReference>
<feature type="modified residue" description="4-aspartylphosphate" evidence="7">
    <location>
        <position position="54"/>
    </location>
</feature>
<evidence type="ECO:0000256" key="1">
    <source>
        <dbReference type="ARBA" id="ARBA00004496"/>
    </source>
</evidence>
<dbReference type="GO" id="GO:0005829">
    <property type="term" value="C:cytosol"/>
    <property type="evidence" value="ECO:0007669"/>
    <property type="project" value="TreeGrafter"/>
</dbReference>
<dbReference type="RefSeq" id="WP_144848467.1">
    <property type="nucleotide sequence ID" value="NZ_VNJI01000018.1"/>
</dbReference>
<dbReference type="FunFam" id="3.40.50.2300:FF:000001">
    <property type="entry name" value="DNA-binding response regulator PhoB"/>
    <property type="match status" value="1"/>
</dbReference>
<dbReference type="GO" id="GO:0032993">
    <property type="term" value="C:protein-DNA complex"/>
    <property type="evidence" value="ECO:0007669"/>
    <property type="project" value="TreeGrafter"/>
</dbReference>
<keyword evidence="2 7" id="KW-0597">Phosphoprotein</keyword>
<evidence type="ECO:0000259" key="9">
    <source>
        <dbReference type="PROSITE" id="PS50110"/>
    </source>
</evidence>
<dbReference type="CDD" id="cd17574">
    <property type="entry name" value="REC_OmpR"/>
    <property type="match status" value="1"/>
</dbReference>
<dbReference type="Gene3D" id="1.10.10.10">
    <property type="entry name" value="Winged helix-like DNA-binding domain superfamily/Winged helix DNA-binding domain"/>
    <property type="match status" value="1"/>
</dbReference>
<feature type="domain" description="OmpR/PhoB-type" evidence="10">
    <location>
        <begin position="132"/>
        <end position="230"/>
    </location>
</feature>
<dbReference type="Pfam" id="PF00486">
    <property type="entry name" value="Trans_reg_C"/>
    <property type="match status" value="1"/>
</dbReference>
<reference evidence="11 12" key="1">
    <citation type="submission" date="2019-07" db="EMBL/GenBank/DDBJ databases">
        <authorList>
            <person name="Kim J."/>
        </authorList>
    </citation>
    <scope>NUCLEOTIDE SEQUENCE [LARGE SCALE GENOMIC DNA]</scope>
    <source>
        <strain evidence="11 12">JC52</strain>
    </source>
</reference>
<dbReference type="InterPro" id="IPR039420">
    <property type="entry name" value="WalR-like"/>
</dbReference>
<evidence type="ECO:0000256" key="2">
    <source>
        <dbReference type="ARBA" id="ARBA00022553"/>
    </source>
</evidence>
<dbReference type="InterPro" id="IPR016032">
    <property type="entry name" value="Sig_transdc_resp-reg_C-effctor"/>
</dbReference>
<dbReference type="InterPro" id="IPR001867">
    <property type="entry name" value="OmpR/PhoB-type_DNA-bd"/>
</dbReference>
<dbReference type="CDD" id="cd00383">
    <property type="entry name" value="trans_reg_C"/>
    <property type="match status" value="1"/>
</dbReference>
<dbReference type="AlphaFoldDB" id="A0A559KA55"/>